<feature type="domain" description="Inosine/uridine-preferring nucleoside hydrolase" evidence="4">
    <location>
        <begin position="37"/>
        <end position="312"/>
    </location>
</feature>
<sequence>MKLTFGTAALIATLLLTLSSRTSPAQPAPSRPAAEKIIIDTDIGDDIDDAFAVALALSSPEVKIVGITSAWGDTDLRSRLLDRILCETGRADIPVYTGVPTKTMTKFTQKPWAEAGREHPHTDAVTFLLDEIRHNPGEITLVAIAPLTNIGAAIDRDPATFRKLKRVVMMGGSIHRGYDDFGYTTIHNPEPEYNIYSDVPAAKKLFSSGVPIYMMPLDSTQQKFDEVKRSLLASISTPLTDSLQLLTAEWQRSTGQTTPTLYDPVAMAYAIDPATCPTTPLHIEVDDKGFTRVTPGAANANACLKPHTDAFFNLLMPRLLNQKLSGTQTCTASEAK</sequence>
<keyword evidence="2" id="KW-0326">Glycosidase</keyword>
<protein>
    <submittedName>
        <fullName evidence="5">Inosine-uridine preferring nucleoside hydrolase</fullName>
    </submittedName>
</protein>
<reference evidence="5" key="1">
    <citation type="journal article" date="2014" name="Int. J. Syst. Evol. Microbiol.">
        <title>Complete genome sequence of Corynebacterium casei LMG S-19264T (=DSM 44701T), isolated from a smear-ripened cheese.</title>
        <authorList>
            <consortium name="US DOE Joint Genome Institute (JGI-PGF)"/>
            <person name="Walter F."/>
            <person name="Albersmeier A."/>
            <person name="Kalinowski J."/>
            <person name="Ruckert C."/>
        </authorList>
    </citation>
    <scope>NUCLEOTIDE SEQUENCE</scope>
    <source>
        <strain evidence="5">CGMCC 1.15447</strain>
    </source>
</reference>
<dbReference type="GO" id="GO:0008477">
    <property type="term" value="F:purine nucleosidase activity"/>
    <property type="evidence" value="ECO:0007669"/>
    <property type="project" value="TreeGrafter"/>
</dbReference>
<dbReference type="Pfam" id="PF01156">
    <property type="entry name" value="IU_nuc_hydro"/>
    <property type="match status" value="1"/>
</dbReference>
<comment type="caution">
    <text evidence="5">The sequence shown here is derived from an EMBL/GenBank/DDBJ whole genome shotgun (WGS) entry which is preliminary data.</text>
</comment>
<dbReference type="GO" id="GO:0006152">
    <property type="term" value="P:purine nucleoside catabolic process"/>
    <property type="evidence" value="ECO:0007669"/>
    <property type="project" value="TreeGrafter"/>
</dbReference>
<dbReference type="InterPro" id="IPR001910">
    <property type="entry name" value="Inosine/uridine_hydrolase_dom"/>
</dbReference>
<reference evidence="5" key="2">
    <citation type="submission" date="2020-09" db="EMBL/GenBank/DDBJ databases">
        <authorList>
            <person name="Sun Q."/>
            <person name="Zhou Y."/>
        </authorList>
    </citation>
    <scope>NUCLEOTIDE SEQUENCE</scope>
    <source>
        <strain evidence="5">CGMCC 1.15447</strain>
    </source>
</reference>
<dbReference type="SUPFAM" id="SSF53590">
    <property type="entry name" value="Nucleoside hydrolase"/>
    <property type="match status" value="1"/>
</dbReference>
<gene>
    <name evidence="5" type="ORF">GCM10011507_23570</name>
</gene>
<dbReference type="GO" id="GO:0005829">
    <property type="term" value="C:cytosol"/>
    <property type="evidence" value="ECO:0007669"/>
    <property type="project" value="TreeGrafter"/>
</dbReference>
<dbReference type="Gene3D" id="3.90.245.10">
    <property type="entry name" value="Ribonucleoside hydrolase-like"/>
    <property type="match status" value="1"/>
</dbReference>
<evidence type="ECO:0000256" key="3">
    <source>
        <dbReference type="SAM" id="SignalP"/>
    </source>
</evidence>
<accession>A0A916RVG6</accession>
<dbReference type="EMBL" id="BMJB01000001">
    <property type="protein sequence ID" value="GGA71216.1"/>
    <property type="molecule type" value="Genomic_DNA"/>
</dbReference>
<proteinExistence type="predicted"/>
<keyword evidence="1 5" id="KW-0378">Hydrolase</keyword>
<dbReference type="AlphaFoldDB" id="A0A916RVG6"/>
<evidence type="ECO:0000256" key="1">
    <source>
        <dbReference type="ARBA" id="ARBA00022801"/>
    </source>
</evidence>
<keyword evidence="3" id="KW-0732">Signal</keyword>
<dbReference type="InterPro" id="IPR023186">
    <property type="entry name" value="IUNH"/>
</dbReference>
<evidence type="ECO:0000256" key="2">
    <source>
        <dbReference type="ARBA" id="ARBA00023295"/>
    </source>
</evidence>
<evidence type="ECO:0000259" key="4">
    <source>
        <dbReference type="Pfam" id="PF01156"/>
    </source>
</evidence>
<dbReference type="PANTHER" id="PTHR12304:SF4">
    <property type="entry name" value="URIDINE NUCLEOSIDASE"/>
    <property type="match status" value="1"/>
</dbReference>
<name>A0A916RVG6_9BACT</name>
<dbReference type="RefSeq" id="WP_188759445.1">
    <property type="nucleotide sequence ID" value="NZ_BMJB01000001.1"/>
</dbReference>
<keyword evidence="6" id="KW-1185">Reference proteome</keyword>
<dbReference type="Proteomes" id="UP000648801">
    <property type="component" value="Unassembled WGS sequence"/>
</dbReference>
<organism evidence="5 6">
    <name type="scientific">Edaphobacter acidisoli</name>
    <dbReference type="NCBI Taxonomy" id="2040573"/>
    <lineage>
        <taxon>Bacteria</taxon>
        <taxon>Pseudomonadati</taxon>
        <taxon>Acidobacteriota</taxon>
        <taxon>Terriglobia</taxon>
        <taxon>Terriglobales</taxon>
        <taxon>Acidobacteriaceae</taxon>
        <taxon>Edaphobacter</taxon>
    </lineage>
</organism>
<feature type="signal peptide" evidence="3">
    <location>
        <begin position="1"/>
        <end position="25"/>
    </location>
</feature>
<evidence type="ECO:0000313" key="5">
    <source>
        <dbReference type="EMBL" id="GGA71216.1"/>
    </source>
</evidence>
<dbReference type="PANTHER" id="PTHR12304">
    <property type="entry name" value="INOSINE-URIDINE PREFERRING NUCLEOSIDE HYDROLASE"/>
    <property type="match status" value="1"/>
</dbReference>
<evidence type="ECO:0000313" key="6">
    <source>
        <dbReference type="Proteomes" id="UP000648801"/>
    </source>
</evidence>
<dbReference type="InterPro" id="IPR036452">
    <property type="entry name" value="Ribo_hydro-like"/>
</dbReference>
<feature type="chain" id="PRO_5037401643" evidence="3">
    <location>
        <begin position="26"/>
        <end position="336"/>
    </location>
</feature>